<comment type="similarity">
    <text evidence="1 2">Belongs to the phD/YefM antitoxin family.</text>
</comment>
<dbReference type="InterPro" id="IPR036165">
    <property type="entry name" value="YefM-like_sf"/>
</dbReference>
<evidence type="ECO:0000256" key="1">
    <source>
        <dbReference type="ARBA" id="ARBA00009981"/>
    </source>
</evidence>
<sequence length="88" mass="10275">MKTIRPVSDLRNNFTDISEIVHKTQQPVFLTKNGYADMVVMSMELFEDMQFESEIYCKLQEAEKQALLTGKRFSSKEVLKELRKVIVT</sequence>
<dbReference type="InterPro" id="IPR006442">
    <property type="entry name" value="Antitoxin_Phd/YefM"/>
</dbReference>
<dbReference type="Gene3D" id="3.40.1620.10">
    <property type="entry name" value="YefM-like domain"/>
    <property type="match status" value="1"/>
</dbReference>
<evidence type="ECO:0000313" key="4">
    <source>
        <dbReference type="Proteomes" id="UP000671995"/>
    </source>
</evidence>
<dbReference type="SUPFAM" id="SSF143120">
    <property type="entry name" value="YefM-like"/>
    <property type="match status" value="1"/>
</dbReference>
<proteinExistence type="inferred from homology"/>
<reference evidence="3" key="1">
    <citation type="submission" date="2020-05" db="EMBL/GenBank/DDBJ databases">
        <authorList>
            <person name="Zeng H."/>
            <person name="Chan Y.K."/>
            <person name="Watt R.M."/>
        </authorList>
    </citation>
    <scope>NUCLEOTIDE SEQUENCE</scope>
    <source>
        <strain evidence="3">ATCC 700773</strain>
    </source>
</reference>
<dbReference type="RefSeq" id="WP_210117919.1">
    <property type="nucleotide sequence ID" value="NZ_CP054257.1"/>
</dbReference>
<evidence type="ECO:0000313" key="3">
    <source>
        <dbReference type="EMBL" id="QTQ11122.1"/>
    </source>
</evidence>
<dbReference type="Pfam" id="PF02604">
    <property type="entry name" value="PhdYeFM_antitox"/>
    <property type="match status" value="1"/>
</dbReference>
<dbReference type="NCBIfam" id="TIGR01552">
    <property type="entry name" value="phd_fam"/>
    <property type="match status" value="1"/>
</dbReference>
<organism evidence="3 4">
    <name type="scientific">Treponema parvum</name>
    <dbReference type="NCBI Taxonomy" id="138851"/>
    <lineage>
        <taxon>Bacteria</taxon>
        <taxon>Pseudomonadati</taxon>
        <taxon>Spirochaetota</taxon>
        <taxon>Spirochaetia</taxon>
        <taxon>Spirochaetales</taxon>
        <taxon>Treponemataceae</taxon>
        <taxon>Treponema</taxon>
    </lineage>
</organism>
<comment type="function">
    <text evidence="2">Antitoxin component of a type II toxin-antitoxin (TA) system.</text>
</comment>
<dbReference type="AlphaFoldDB" id="A0A975EYN3"/>
<protein>
    <recommendedName>
        <fullName evidence="2">Antitoxin</fullName>
    </recommendedName>
</protein>
<name>A0A975EYN3_9SPIR</name>
<evidence type="ECO:0000256" key="2">
    <source>
        <dbReference type="RuleBase" id="RU362080"/>
    </source>
</evidence>
<gene>
    <name evidence="3" type="ORF">HRI96_02295</name>
</gene>
<dbReference type="EMBL" id="CP054257">
    <property type="protein sequence ID" value="QTQ11122.1"/>
    <property type="molecule type" value="Genomic_DNA"/>
</dbReference>
<reference evidence="3" key="2">
    <citation type="journal article" date="2021" name="Microbiol. Resour. Announc.">
        <title>Complete Genome Sequences of Three Human Oral Treponema parvum Isolates.</title>
        <authorList>
            <person name="Zeng H."/>
            <person name="Watt R.M."/>
        </authorList>
    </citation>
    <scope>NUCLEOTIDE SEQUENCE</scope>
    <source>
        <strain evidence="3">ATCC 700773</strain>
    </source>
</reference>
<dbReference type="Proteomes" id="UP000671995">
    <property type="component" value="Chromosome"/>
</dbReference>
<accession>A0A975EYN3</accession>